<protein>
    <submittedName>
        <fullName evidence="2">G protein-coupled receptor</fullName>
    </submittedName>
</protein>
<name>A0A1I7U9J5_9PELO</name>
<dbReference type="WBParaSite" id="Csp11.Scaffold629.g16246.t1">
    <property type="protein sequence ID" value="Csp11.Scaffold629.g16246.t1"/>
    <property type="gene ID" value="Csp11.Scaffold629.g16246"/>
</dbReference>
<dbReference type="AlphaFoldDB" id="A0A1I7U9J5"/>
<reference evidence="2" key="1">
    <citation type="submission" date="2016-11" db="UniProtKB">
        <authorList>
            <consortium name="WormBaseParasite"/>
        </authorList>
    </citation>
    <scope>IDENTIFICATION</scope>
</reference>
<evidence type="ECO:0000313" key="1">
    <source>
        <dbReference type="Proteomes" id="UP000095282"/>
    </source>
</evidence>
<sequence length="93" mass="10114">MAEKDQFSSESASKNLAELKTYTPSAFDSYSDPITSQPTLEIPASKIECQDSCTASSECEGSDDTWSRCCGEALCEIMGRVCVEICCMALFKC</sequence>
<organism evidence="1 2">
    <name type="scientific">Caenorhabditis tropicalis</name>
    <dbReference type="NCBI Taxonomy" id="1561998"/>
    <lineage>
        <taxon>Eukaryota</taxon>
        <taxon>Metazoa</taxon>
        <taxon>Ecdysozoa</taxon>
        <taxon>Nematoda</taxon>
        <taxon>Chromadorea</taxon>
        <taxon>Rhabditida</taxon>
        <taxon>Rhabditina</taxon>
        <taxon>Rhabditomorpha</taxon>
        <taxon>Rhabditoidea</taxon>
        <taxon>Rhabditidae</taxon>
        <taxon>Peloderinae</taxon>
        <taxon>Caenorhabditis</taxon>
    </lineage>
</organism>
<keyword evidence="1" id="KW-1185">Reference proteome</keyword>
<accession>A0A1I7U9J5</accession>
<evidence type="ECO:0000313" key="2">
    <source>
        <dbReference type="WBParaSite" id="Csp11.Scaffold629.g16246.t1"/>
    </source>
</evidence>
<dbReference type="Proteomes" id="UP000095282">
    <property type="component" value="Unplaced"/>
</dbReference>
<proteinExistence type="predicted"/>